<dbReference type="CDD" id="cd06423">
    <property type="entry name" value="CESA_like"/>
    <property type="match status" value="1"/>
</dbReference>
<feature type="transmembrane region" description="Helical" evidence="4">
    <location>
        <begin position="453"/>
        <end position="472"/>
    </location>
</feature>
<evidence type="ECO:0000256" key="2">
    <source>
        <dbReference type="ARBA" id="ARBA00022676"/>
    </source>
</evidence>
<feature type="transmembrane region" description="Helical" evidence="4">
    <location>
        <begin position="12"/>
        <end position="35"/>
    </location>
</feature>
<proteinExistence type="inferred from homology"/>
<keyword evidence="4" id="KW-0812">Transmembrane</keyword>
<keyword evidence="3 5" id="KW-0808">Transferase</keyword>
<dbReference type="CAZy" id="GT2">
    <property type="family name" value="Glycosyltransferase Family 2"/>
</dbReference>
<dbReference type="EMBL" id="CP001819">
    <property type="protein sequence ID" value="ACZ22176.1"/>
    <property type="molecule type" value="Genomic_DNA"/>
</dbReference>
<accession>D1BIJ9</accession>
<dbReference type="AlphaFoldDB" id="D1BIJ9"/>
<keyword evidence="4" id="KW-0472">Membrane</keyword>
<dbReference type="SUPFAM" id="SSF53448">
    <property type="entry name" value="Nucleotide-diphospho-sugar transferases"/>
    <property type="match status" value="1"/>
</dbReference>
<evidence type="ECO:0000313" key="6">
    <source>
        <dbReference type="Proteomes" id="UP000000322"/>
    </source>
</evidence>
<evidence type="ECO:0000313" key="5">
    <source>
        <dbReference type="EMBL" id="ACZ22176.1"/>
    </source>
</evidence>
<gene>
    <name evidence="5" type="ordered locus">Sked_22610</name>
</gene>
<dbReference type="PANTHER" id="PTHR43630">
    <property type="entry name" value="POLY-BETA-1,6-N-ACETYL-D-GLUCOSAMINE SYNTHASE"/>
    <property type="match status" value="1"/>
</dbReference>
<evidence type="ECO:0000256" key="4">
    <source>
        <dbReference type="SAM" id="Phobius"/>
    </source>
</evidence>
<protein>
    <submittedName>
        <fullName evidence="5">Glycosyl transferase</fullName>
    </submittedName>
</protein>
<dbReference type="HOGENOM" id="CLU_030008_0_0_11"/>
<keyword evidence="2" id="KW-0328">Glycosyltransferase</keyword>
<dbReference type="Proteomes" id="UP000000322">
    <property type="component" value="Chromosome"/>
</dbReference>
<feature type="transmembrane region" description="Helical" evidence="4">
    <location>
        <begin position="352"/>
        <end position="370"/>
    </location>
</feature>
<sequence length="497" mass="54669">MLDPSSVAGTTLTYVLLVLVALGALPIVAMGYQFVLIPLHAFRNHYAKAAPYLPRVAVVIPAWNEGAVVGNSVDMLMRLDYPADALRVYVVDDASTDDTPDVVLAKSRQYPGQVFHLRREKGGEGKAHTLNHGLAVILEDDWMEALLIMDADVVYLPDSLRKMTRHLADEQVGAVTAYIREGSAEKNYLTRFIALEYALSQAASRRAQNVMGAVACLAGGAQLHSRANLEALGGRIDTSSLAEDTVTTFKTQLAGRKVVFEPHAVVLAEEPQSVAALWKQRLRWGRGNVHITRMYRRLWFRPQEGNRLGSIAFGLVWFGVAFQPVAMVLSSVGLVGLYLLESTTSAQVFRTIWALAACTYVFTMVMSLALDPTTARKTLREAVFFPGLVSVLITVETFFPGLVSDDVPAIFGVEVSDGALRWWTLFVYSWITLSMVGAWLIKKIDGTRAGRFVSPLLVYLVGYGPILCAITVDSYVKELRHADASWDKTEKTGRILA</sequence>
<dbReference type="PANTHER" id="PTHR43630:SF1">
    <property type="entry name" value="POLY-BETA-1,6-N-ACETYL-D-GLUCOSAMINE SYNTHASE"/>
    <property type="match status" value="1"/>
</dbReference>
<comment type="similarity">
    <text evidence="1">Belongs to the glycosyltransferase 2 family.</text>
</comment>
<dbReference type="RefSeq" id="WP_012867245.1">
    <property type="nucleotide sequence ID" value="NC_013521.1"/>
</dbReference>
<dbReference type="GO" id="GO:0016757">
    <property type="term" value="F:glycosyltransferase activity"/>
    <property type="evidence" value="ECO:0007669"/>
    <property type="project" value="UniProtKB-KW"/>
</dbReference>
<dbReference type="InterPro" id="IPR029044">
    <property type="entry name" value="Nucleotide-diphossugar_trans"/>
</dbReference>
<feature type="transmembrane region" description="Helical" evidence="4">
    <location>
        <begin position="382"/>
        <end position="402"/>
    </location>
</feature>
<keyword evidence="4" id="KW-1133">Transmembrane helix</keyword>
<evidence type="ECO:0000256" key="3">
    <source>
        <dbReference type="ARBA" id="ARBA00022679"/>
    </source>
</evidence>
<reference evidence="5 6" key="1">
    <citation type="journal article" date="2009" name="Stand. Genomic Sci.">
        <title>Complete genome sequence of Sanguibacter keddieii type strain (ST-74).</title>
        <authorList>
            <person name="Ivanova N."/>
            <person name="Sikorski J."/>
            <person name="Sims D."/>
            <person name="Brettin T."/>
            <person name="Detter J.C."/>
            <person name="Han C."/>
            <person name="Lapidus A."/>
            <person name="Copeland A."/>
            <person name="Glavina Del Rio T."/>
            <person name="Nolan M."/>
            <person name="Chen F."/>
            <person name="Lucas S."/>
            <person name="Tice H."/>
            <person name="Cheng J.F."/>
            <person name="Bruce D."/>
            <person name="Goodwin L."/>
            <person name="Pitluck S."/>
            <person name="Pati A."/>
            <person name="Mavromatis K."/>
            <person name="Chen A."/>
            <person name="Palaniappan K."/>
            <person name="D'haeseleer P."/>
            <person name="Chain P."/>
            <person name="Bristow J."/>
            <person name="Eisen J.A."/>
            <person name="Markowitz V."/>
            <person name="Hugenholtz P."/>
            <person name="Goker M."/>
            <person name="Pukall R."/>
            <person name="Klenk H.P."/>
            <person name="Kyrpides N.C."/>
        </authorList>
    </citation>
    <scope>NUCLEOTIDE SEQUENCE [LARGE SCALE GENOMIC DNA]</scope>
    <source>
        <strain evidence="6">ATCC 51767 / DSM 10542 / NCFB 3025 / ST-74</strain>
    </source>
</reference>
<feature type="transmembrane region" description="Helical" evidence="4">
    <location>
        <begin position="422"/>
        <end position="441"/>
    </location>
</feature>
<dbReference type="Gene3D" id="3.90.550.10">
    <property type="entry name" value="Spore Coat Polysaccharide Biosynthesis Protein SpsA, Chain A"/>
    <property type="match status" value="1"/>
</dbReference>
<dbReference type="eggNOG" id="COG1215">
    <property type="taxonomic scope" value="Bacteria"/>
</dbReference>
<name>D1BIJ9_SANKS</name>
<dbReference type="STRING" id="446469.Sked_22610"/>
<dbReference type="Pfam" id="PF13641">
    <property type="entry name" value="Glyco_tranf_2_3"/>
    <property type="match status" value="1"/>
</dbReference>
<keyword evidence="6" id="KW-1185">Reference proteome</keyword>
<evidence type="ECO:0000256" key="1">
    <source>
        <dbReference type="ARBA" id="ARBA00006739"/>
    </source>
</evidence>
<organism evidence="5 6">
    <name type="scientific">Sanguibacter keddieii (strain ATCC 51767 / DSM 10542 / NCFB 3025 / ST-74)</name>
    <dbReference type="NCBI Taxonomy" id="446469"/>
    <lineage>
        <taxon>Bacteria</taxon>
        <taxon>Bacillati</taxon>
        <taxon>Actinomycetota</taxon>
        <taxon>Actinomycetes</taxon>
        <taxon>Micrococcales</taxon>
        <taxon>Sanguibacteraceae</taxon>
        <taxon>Sanguibacter</taxon>
    </lineage>
</organism>
<dbReference type="KEGG" id="ske:Sked_22610"/>
<feature type="transmembrane region" description="Helical" evidence="4">
    <location>
        <begin position="311"/>
        <end position="340"/>
    </location>
</feature>